<evidence type="ECO:0000313" key="2">
    <source>
        <dbReference type="EMBL" id="ROT71057.1"/>
    </source>
</evidence>
<feature type="compositionally biased region" description="Basic and acidic residues" evidence="1">
    <location>
        <begin position="95"/>
        <end position="114"/>
    </location>
</feature>
<organism evidence="2 3">
    <name type="scientific">Penaeus vannamei</name>
    <name type="common">Whiteleg shrimp</name>
    <name type="synonym">Litopenaeus vannamei</name>
    <dbReference type="NCBI Taxonomy" id="6689"/>
    <lineage>
        <taxon>Eukaryota</taxon>
        <taxon>Metazoa</taxon>
        <taxon>Ecdysozoa</taxon>
        <taxon>Arthropoda</taxon>
        <taxon>Crustacea</taxon>
        <taxon>Multicrustacea</taxon>
        <taxon>Malacostraca</taxon>
        <taxon>Eumalacostraca</taxon>
        <taxon>Eucarida</taxon>
        <taxon>Decapoda</taxon>
        <taxon>Dendrobranchiata</taxon>
        <taxon>Penaeoidea</taxon>
        <taxon>Penaeidae</taxon>
        <taxon>Penaeus</taxon>
    </lineage>
</organism>
<evidence type="ECO:0000256" key="1">
    <source>
        <dbReference type="SAM" id="MobiDB-lite"/>
    </source>
</evidence>
<dbReference type="OrthoDB" id="10261408at2759"/>
<reference evidence="2 3" key="2">
    <citation type="submission" date="2019-01" db="EMBL/GenBank/DDBJ databases">
        <title>The decoding of complex shrimp genome reveals the adaptation for benthos swimmer, frequently molting mechanism and breeding impact on genome.</title>
        <authorList>
            <person name="Sun Y."/>
            <person name="Gao Y."/>
            <person name="Yu Y."/>
        </authorList>
    </citation>
    <scope>NUCLEOTIDE SEQUENCE [LARGE SCALE GENOMIC DNA]</scope>
    <source>
        <tissue evidence="2">Muscle</tissue>
    </source>
</reference>
<name>A0A3R7Q871_PENVA</name>
<comment type="caution">
    <text evidence="2">The sequence shown here is derived from an EMBL/GenBank/DDBJ whole genome shotgun (WGS) entry which is preliminary data.</text>
</comment>
<feature type="compositionally biased region" description="Low complexity" evidence="1">
    <location>
        <begin position="37"/>
        <end position="49"/>
    </location>
</feature>
<accession>A0A3R7Q871</accession>
<feature type="region of interest" description="Disordered" evidence="1">
    <location>
        <begin position="1"/>
        <end position="54"/>
    </location>
</feature>
<protein>
    <recommendedName>
        <fullName evidence="4">C2H2-type domain-containing protein</fullName>
    </recommendedName>
</protein>
<evidence type="ECO:0008006" key="4">
    <source>
        <dbReference type="Google" id="ProtNLM"/>
    </source>
</evidence>
<feature type="region of interest" description="Disordered" evidence="1">
    <location>
        <begin position="82"/>
        <end position="134"/>
    </location>
</feature>
<dbReference type="Proteomes" id="UP000283509">
    <property type="component" value="Unassembled WGS sequence"/>
</dbReference>
<proteinExistence type="predicted"/>
<dbReference type="AlphaFoldDB" id="A0A3R7Q871"/>
<keyword evidence="3" id="KW-1185">Reference proteome</keyword>
<sequence>MRTAEMLEISSLCEGRSASPAAGPSRPEAGAGRRARVSPSPTSRSWSGPRGRGGFLVADAVQVDSALGRRPVLAVLLGRAPRQPAGAHQGGAPRRHLDADGAAGRRDAKSRDAEPDGGADGGGRERRESSGSIGGFASIAGLQKEACPYCPHLTQKFEGVPMMRHLLVSHPCKPAFPCDSCWRVFVKRASFKSHQQKCQAQAV</sequence>
<reference evidence="2 3" key="1">
    <citation type="submission" date="2018-04" db="EMBL/GenBank/DDBJ databases">
        <authorList>
            <person name="Zhang X."/>
            <person name="Yuan J."/>
            <person name="Li F."/>
            <person name="Xiang J."/>
        </authorList>
    </citation>
    <scope>NUCLEOTIDE SEQUENCE [LARGE SCALE GENOMIC DNA]</scope>
    <source>
        <tissue evidence="2">Muscle</tissue>
    </source>
</reference>
<evidence type="ECO:0000313" key="3">
    <source>
        <dbReference type="Proteomes" id="UP000283509"/>
    </source>
</evidence>
<dbReference type="EMBL" id="QCYY01002348">
    <property type="protein sequence ID" value="ROT71057.1"/>
    <property type="molecule type" value="Genomic_DNA"/>
</dbReference>
<gene>
    <name evidence="2" type="ORF">C7M84_010642</name>
</gene>